<dbReference type="SUPFAM" id="SSF48371">
    <property type="entry name" value="ARM repeat"/>
    <property type="match status" value="1"/>
</dbReference>
<dbReference type="OrthoDB" id="381190at2759"/>
<dbReference type="EMBL" id="KB309274">
    <property type="protein sequence ID" value="ELT94946.1"/>
    <property type="molecule type" value="Genomic_DNA"/>
</dbReference>
<reference evidence="16 18" key="2">
    <citation type="journal article" date="2013" name="Nature">
        <title>Insights into bilaterian evolution from three spiralian genomes.</title>
        <authorList>
            <person name="Simakov O."/>
            <person name="Marletaz F."/>
            <person name="Cho S.J."/>
            <person name="Edsinger-Gonzales E."/>
            <person name="Havlak P."/>
            <person name="Hellsten U."/>
            <person name="Kuo D.H."/>
            <person name="Larsson T."/>
            <person name="Lv J."/>
            <person name="Arendt D."/>
            <person name="Savage R."/>
            <person name="Osoegawa K."/>
            <person name="de Jong P."/>
            <person name="Grimwood J."/>
            <person name="Chapman J.A."/>
            <person name="Shapiro H."/>
            <person name="Aerts A."/>
            <person name="Otillar R.P."/>
            <person name="Terry A.Y."/>
            <person name="Boore J.L."/>
            <person name="Grigoriev I.V."/>
            <person name="Lindberg D.R."/>
            <person name="Seaver E.C."/>
            <person name="Weisblat D.A."/>
            <person name="Putnam N.H."/>
            <person name="Rokhsar D.S."/>
        </authorList>
    </citation>
    <scope>NUCLEOTIDE SEQUENCE</scope>
    <source>
        <strain evidence="16 18">I ESC-2004</strain>
    </source>
</reference>
<evidence type="ECO:0000259" key="14">
    <source>
        <dbReference type="PROSITE" id="PS51189"/>
    </source>
</evidence>
<dbReference type="SUPFAM" id="SSF56112">
    <property type="entry name" value="Protein kinase-like (PK-like)"/>
    <property type="match status" value="1"/>
</dbReference>
<reference evidence="18" key="1">
    <citation type="submission" date="2012-12" db="EMBL/GenBank/DDBJ databases">
        <authorList>
            <person name="Hellsten U."/>
            <person name="Grimwood J."/>
            <person name="Chapman J.A."/>
            <person name="Shapiro H."/>
            <person name="Aerts A."/>
            <person name="Otillar R.P."/>
            <person name="Terry A.Y."/>
            <person name="Boore J.L."/>
            <person name="Simakov O."/>
            <person name="Marletaz F."/>
            <person name="Cho S.-J."/>
            <person name="Edsinger-Gonzales E."/>
            <person name="Havlak P."/>
            <person name="Kuo D.-H."/>
            <person name="Larsson T."/>
            <person name="Lv J."/>
            <person name="Arendt D."/>
            <person name="Savage R."/>
            <person name="Osoegawa K."/>
            <person name="de Jong P."/>
            <person name="Lindberg D.R."/>
            <person name="Seaver E.C."/>
            <person name="Weisblat D.A."/>
            <person name="Putnam N.H."/>
            <person name="Grigoriev I.V."/>
            <person name="Rokhsar D.S."/>
        </authorList>
    </citation>
    <scope>NUCLEOTIDE SEQUENCE</scope>
    <source>
        <strain evidence="18">I ESC-2004</strain>
    </source>
</reference>
<dbReference type="InterPro" id="IPR014009">
    <property type="entry name" value="PIK_FAT"/>
</dbReference>
<name>R7TU09_CAPTE</name>
<keyword evidence="6" id="KW-0547">Nucleotide-binding</keyword>
<dbReference type="GO" id="GO:0005524">
    <property type="term" value="F:ATP binding"/>
    <property type="evidence" value="ECO:0007669"/>
    <property type="project" value="UniProtKB-KW"/>
</dbReference>
<keyword evidence="5" id="KW-0808">Transferase</keyword>
<evidence type="ECO:0000313" key="16">
    <source>
        <dbReference type="EMBL" id="ELT94946.1"/>
    </source>
</evidence>
<dbReference type="Pfam" id="PF25030">
    <property type="entry name" value="M-HEAT_ATR"/>
    <property type="match status" value="1"/>
</dbReference>
<dbReference type="SUPFAM" id="SSF48452">
    <property type="entry name" value="TPR-like"/>
    <property type="match status" value="1"/>
</dbReference>
<dbReference type="PROSITE" id="PS51189">
    <property type="entry name" value="FAT"/>
    <property type="match status" value="1"/>
</dbReference>
<evidence type="ECO:0000313" key="18">
    <source>
        <dbReference type="Proteomes" id="UP000014760"/>
    </source>
</evidence>
<dbReference type="EnsemblMetazoa" id="CapteT164972">
    <property type="protein sequence ID" value="CapteP164972"/>
    <property type="gene ID" value="CapteG164972"/>
</dbReference>
<evidence type="ECO:0000256" key="11">
    <source>
        <dbReference type="ARBA" id="ARBA00023242"/>
    </source>
</evidence>
<sequence>MRFMGSEHISRVRIRLMTTLKIGLKFQTDGFPQLCCSAWDCFVHMLDSSALGPLLSQIVVGLLPLLKTAPLDAAKIFTFLIIENRNSLEPFFYELYFMPDIPELEEINSVLNKVLHGRSRDVKTQFQFLVKGVSHESPEVRLLALSKLFNLLQENQSAIHQMLLGSESVDPVISQMVNTLLHGCREADPKIRTLYGKCLGELGAIDPGRLERVQSVKSGELTKFQASVTDFNFAFEYVNELGKAFLRAEDRNTQDCVAFAIQELIQLFGIKDEARSSEPGALLWRRFPDDLKEILVPLKTSRYVLNVKIDWSKLSKPIYLSRKGTNFSTWVCTLTGYLSSKIREEKVKRVFDCSRGVIRNDSQVALYLLPYVIVHVLTEGADADRDQISEEVLAVLQQLQLPDAPSQLTSDPSAAPSDLSHMAAQTVFSVLDHLQKWMHHRIMLHSAKATRRHAGYGNFISSFIQTQKLSADAEHQRIECFLGGVPQDILAYASYRCGAFTRSLRHWERHMRLTQGSQSVPPSNQHLDFLQKLYVALEEVDGVAGVMALKVSTPSLDEQILTYESSGQLTDASMCYDQAIQLRPLDLSLRQGLLKCRLALGELQSALDLCNGVLAGQSSWSNCLNAFRVEASWKLGQWDDLNMYLKTETHSRDWNVGIGQLLLAVKSRDEETFIRQLEVVRNDLMIPLSAASMEAGSYHRGYKYITRLHMLSEVQHAAVTLMHWKSKEIGVRSSIHALQNVWHDRLQITQAAYRTQEPILNLRRVLLSLADSVTAQRHIGQCWLQSAKIARKSGLLQTAHSSLLSANQFQTAEFSLEKAKWFWDRGEHDQAQSCLEKSLQEHFPNRTDLREKGNECEEYTQKRILCARVLLQLARYYEETASCESNTIVLMYREVKNIHEKWEDVHFHTAKYYDKMMSAIGAPEQQSEFVIQVVNHFGMSLQYGNQFIYQSMPRMLSLWLDFGSEESTHRSSETSKQMVRATLKRLNKLMSHFSQKLSPYQFLTALPQLTSRICHTDADVFYQLKQIIGQLLVAFPQQTMWMLMAVSKSSFPMRIKRCQEIFNLAKTINRGLSKFLNDSTKLTEKLLDLCNKPYEIGRNTLSISHHFKPLLRLVEDNHFSQILIPLERLMTPTLPVVAMPTGSHDPFPSNQLFISGIEDTVEILPSLQKPKKLTLRGSDGRLYIVLCKPKDDLRKDARLMEFNGLINKCLRKDAEARRRGLYIRTYSVIPLNEECGILEWVNHVHGLRNILLKIYKERGLYTPGSELKQMQLPPDASIDQKLSVFKNKLLVRHPAVFSEWFLQTFPDPTSWYNARLSYCRTTAVMSLAGYILGLGDRHGENFNVDATSGDCVHVDFNCLFNKGETFEYPEVVPFRLTHNMVEAMGPLKTEGIFRRSCEVTMRVMRDQNDPLMSVLKTFIYDPLVEWNKPARGKSNESGEIKNEKAQTHVNNIEARLKGKLKNKTKPWGLPLSVDGHCKHLIKEATDEKNLCCMYIGWSAYM</sequence>
<dbReference type="Pfam" id="PF02259">
    <property type="entry name" value="FAT"/>
    <property type="match status" value="1"/>
</dbReference>
<dbReference type="SMART" id="SM00146">
    <property type="entry name" value="PI3Kc"/>
    <property type="match status" value="1"/>
</dbReference>
<keyword evidence="8" id="KW-0418">Kinase</keyword>
<dbReference type="Proteomes" id="UP000014760">
    <property type="component" value="Unassembled WGS sequence"/>
</dbReference>
<dbReference type="EMBL" id="AMQN01012076">
    <property type="status" value="NOT_ANNOTATED_CDS"/>
    <property type="molecule type" value="Genomic_DNA"/>
</dbReference>
<dbReference type="GO" id="GO:0000723">
    <property type="term" value="P:telomere maintenance"/>
    <property type="evidence" value="ECO:0007669"/>
    <property type="project" value="TreeGrafter"/>
</dbReference>
<evidence type="ECO:0000256" key="12">
    <source>
        <dbReference type="ARBA" id="ARBA00024420"/>
    </source>
</evidence>
<dbReference type="InterPro" id="IPR003151">
    <property type="entry name" value="PIK-rel_kinase_FAT"/>
</dbReference>
<keyword evidence="10" id="KW-0234">DNA repair</keyword>
<keyword evidence="11" id="KW-0539">Nucleus</keyword>
<keyword evidence="9" id="KW-0067">ATP-binding</keyword>
<feature type="domain" description="PI3K/PI4K catalytic" evidence="13">
    <location>
        <begin position="1157"/>
        <end position="1466"/>
    </location>
</feature>
<evidence type="ECO:0000256" key="4">
    <source>
        <dbReference type="ARBA" id="ARBA00022527"/>
    </source>
</evidence>
<evidence type="ECO:0000313" key="17">
    <source>
        <dbReference type="EnsemblMetazoa" id="CapteP164972"/>
    </source>
</evidence>
<protein>
    <recommendedName>
        <fullName evidence="12">Serine/threonine-protein kinase ATR</fullName>
        <ecNumber evidence="3">2.7.11.1</ecNumber>
    </recommendedName>
</protein>
<dbReference type="FunFam" id="3.30.1010.10:FF:000011">
    <property type="entry name" value="serine/threonine-protein kinase ATR"/>
    <property type="match status" value="1"/>
</dbReference>
<dbReference type="InterPro" id="IPR018936">
    <property type="entry name" value="PI3/4_kinase_CS"/>
</dbReference>
<dbReference type="InterPro" id="IPR050517">
    <property type="entry name" value="DDR_Repair_Kinase"/>
</dbReference>
<dbReference type="Gene3D" id="3.30.1010.10">
    <property type="entry name" value="Phosphatidylinositol 3-kinase Catalytic Subunit, Chain A, domain 4"/>
    <property type="match status" value="1"/>
</dbReference>
<dbReference type="GO" id="GO:0000077">
    <property type="term" value="P:DNA damage checkpoint signaling"/>
    <property type="evidence" value="ECO:0007669"/>
    <property type="project" value="TreeGrafter"/>
</dbReference>
<organism evidence="16">
    <name type="scientific">Capitella teleta</name>
    <name type="common">Polychaete worm</name>
    <dbReference type="NCBI Taxonomy" id="283909"/>
    <lineage>
        <taxon>Eukaryota</taxon>
        <taxon>Metazoa</taxon>
        <taxon>Spiralia</taxon>
        <taxon>Lophotrochozoa</taxon>
        <taxon>Annelida</taxon>
        <taxon>Polychaeta</taxon>
        <taxon>Sedentaria</taxon>
        <taxon>Scolecida</taxon>
        <taxon>Capitellidae</taxon>
        <taxon>Capitella</taxon>
    </lineage>
</organism>
<keyword evidence="4" id="KW-0723">Serine/threonine-protein kinase</keyword>
<dbReference type="Pfam" id="PF02260">
    <property type="entry name" value="FATC"/>
    <property type="match status" value="1"/>
</dbReference>
<evidence type="ECO:0000256" key="9">
    <source>
        <dbReference type="ARBA" id="ARBA00022840"/>
    </source>
</evidence>
<dbReference type="SMART" id="SM01343">
    <property type="entry name" value="FATC"/>
    <property type="match status" value="1"/>
</dbReference>
<dbReference type="PANTHER" id="PTHR11139">
    <property type="entry name" value="ATAXIA TELANGIECTASIA MUTATED ATM -RELATED"/>
    <property type="match status" value="1"/>
</dbReference>
<evidence type="ECO:0000259" key="15">
    <source>
        <dbReference type="PROSITE" id="PS51190"/>
    </source>
</evidence>
<dbReference type="HOGENOM" id="CLU_000178_3_0_1"/>
<evidence type="ECO:0000259" key="13">
    <source>
        <dbReference type="PROSITE" id="PS50290"/>
    </source>
</evidence>
<proteinExistence type="inferred from homology"/>
<evidence type="ECO:0000256" key="3">
    <source>
        <dbReference type="ARBA" id="ARBA00012513"/>
    </source>
</evidence>
<dbReference type="InterPro" id="IPR056802">
    <property type="entry name" value="ATR-like_M-HEAT"/>
</dbReference>
<dbReference type="CDD" id="cd00892">
    <property type="entry name" value="PIKKc_ATR"/>
    <property type="match status" value="1"/>
</dbReference>
<dbReference type="EC" id="2.7.11.1" evidence="3"/>
<evidence type="ECO:0000256" key="1">
    <source>
        <dbReference type="ARBA" id="ARBA00004123"/>
    </source>
</evidence>
<dbReference type="PROSITE" id="PS51190">
    <property type="entry name" value="FATC"/>
    <property type="match status" value="1"/>
</dbReference>
<dbReference type="PANTHER" id="PTHR11139:SF69">
    <property type="entry name" value="SERINE_THREONINE-PROTEIN KINASE ATR"/>
    <property type="match status" value="1"/>
</dbReference>
<dbReference type="PROSITE" id="PS50290">
    <property type="entry name" value="PI3_4_KINASE_3"/>
    <property type="match status" value="1"/>
</dbReference>
<dbReference type="FunCoup" id="R7TU09">
    <property type="interactions" value="1307"/>
</dbReference>
<keyword evidence="7" id="KW-0227">DNA damage</keyword>
<dbReference type="InterPro" id="IPR011990">
    <property type="entry name" value="TPR-like_helical_dom_sf"/>
</dbReference>
<reference evidence="17" key="3">
    <citation type="submission" date="2015-06" db="UniProtKB">
        <authorList>
            <consortium name="EnsemblMetazoa"/>
        </authorList>
    </citation>
    <scope>IDENTIFICATION</scope>
</reference>
<dbReference type="InterPro" id="IPR000403">
    <property type="entry name" value="PI3/4_kinase_cat_dom"/>
</dbReference>
<dbReference type="Pfam" id="PF00454">
    <property type="entry name" value="PI3_PI4_kinase"/>
    <property type="match status" value="1"/>
</dbReference>
<dbReference type="InterPro" id="IPR016024">
    <property type="entry name" value="ARM-type_fold"/>
</dbReference>
<dbReference type="GO" id="GO:0006281">
    <property type="term" value="P:DNA repair"/>
    <property type="evidence" value="ECO:0007669"/>
    <property type="project" value="UniProtKB-KW"/>
</dbReference>
<accession>R7TU09</accession>
<dbReference type="Gene3D" id="1.25.40.10">
    <property type="entry name" value="Tetratricopeptide repeat domain"/>
    <property type="match status" value="1"/>
</dbReference>
<dbReference type="InterPro" id="IPR057564">
    <property type="entry name" value="HEAT_ATR"/>
</dbReference>
<evidence type="ECO:0000256" key="8">
    <source>
        <dbReference type="ARBA" id="ARBA00022777"/>
    </source>
</evidence>
<dbReference type="InterPro" id="IPR011009">
    <property type="entry name" value="Kinase-like_dom_sf"/>
</dbReference>
<dbReference type="GO" id="GO:0005634">
    <property type="term" value="C:nucleus"/>
    <property type="evidence" value="ECO:0007669"/>
    <property type="project" value="UniProtKB-SubCell"/>
</dbReference>
<feature type="domain" description="FAT" evidence="14">
    <location>
        <begin position="489"/>
        <end position="1049"/>
    </location>
</feature>
<dbReference type="PROSITE" id="PS00916">
    <property type="entry name" value="PI3_4_KINASE_2"/>
    <property type="match status" value="1"/>
</dbReference>
<evidence type="ECO:0000256" key="10">
    <source>
        <dbReference type="ARBA" id="ARBA00023204"/>
    </source>
</evidence>
<dbReference type="InterPro" id="IPR012993">
    <property type="entry name" value="UME"/>
</dbReference>
<evidence type="ECO:0000256" key="2">
    <source>
        <dbReference type="ARBA" id="ARBA00010769"/>
    </source>
</evidence>
<dbReference type="InterPro" id="IPR003152">
    <property type="entry name" value="FATC_dom"/>
</dbReference>
<dbReference type="Gene3D" id="1.10.1070.11">
    <property type="entry name" value="Phosphatidylinositol 3-/4-kinase, catalytic domain"/>
    <property type="match status" value="1"/>
</dbReference>
<dbReference type="STRING" id="283909.R7TU09"/>
<evidence type="ECO:0000256" key="7">
    <source>
        <dbReference type="ARBA" id="ARBA00022763"/>
    </source>
</evidence>
<dbReference type="FunFam" id="1.10.1070.11:FF:000009">
    <property type="entry name" value="Putative serine/threonine-protein kinase ATR"/>
    <property type="match status" value="1"/>
</dbReference>
<keyword evidence="18" id="KW-1185">Reference proteome</keyword>
<dbReference type="OMA" id="SMYIGWC"/>
<evidence type="ECO:0000256" key="6">
    <source>
        <dbReference type="ARBA" id="ARBA00022741"/>
    </source>
</evidence>
<gene>
    <name evidence="16" type="ORF">CAPTEDRAFT_164972</name>
</gene>
<dbReference type="Pfam" id="PF08064">
    <property type="entry name" value="UME"/>
    <property type="match status" value="1"/>
</dbReference>
<feature type="domain" description="FATC" evidence="15">
    <location>
        <begin position="1469"/>
        <end position="1501"/>
    </location>
</feature>
<dbReference type="GO" id="GO:0005694">
    <property type="term" value="C:chromosome"/>
    <property type="evidence" value="ECO:0007669"/>
    <property type="project" value="TreeGrafter"/>
</dbReference>
<dbReference type="InterPro" id="IPR036940">
    <property type="entry name" value="PI3/4_kinase_cat_sf"/>
</dbReference>
<dbReference type="Pfam" id="PF23593">
    <property type="entry name" value="HEAT_ATR"/>
    <property type="match status" value="1"/>
</dbReference>
<evidence type="ECO:0000256" key="5">
    <source>
        <dbReference type="ARBA" id="ARBA00022679"/>
    </source>
</evidence>
<comment type="subcellular location">
    <subcellularLocation>
        <location evidence="1">Nucleus</location>
    </subcellularLocation>
</comment>
<comment type="similarity">
    <text evidence="2">Belongs to the PI3/PI4-kinase family. ATM subfamily.</text>
</comment>
<dbReference type="GO" id="GO:0004674">
    <property type="term" value="F:protein serine/threonine kinase activity"/>
    <property type="evidence" value="ECO:0007669"/>
    <property type="project" value="UniProtKB-KW"/>
</dbReference>